<keyword evidence="3" id="KW-0547">Nucleotide-binding</keyword>
<organism evidence="6">
    <name type="scientific">Thermorudis peleae</name>
    <dbReference type="NCBI Taxonomy" id="1382356"/>
    <lineage>
        <taxon>Bacteria</taxon>
        <taxon>Pseudomonadati</taxon>
        <taxon>Thermomicrobiota</taxon>
        <taxon>Thermomicrobia</taxon>
        <taxon>Thermomicrobia incertae sedis</taxon>
        <taxon>Thermorudis</taxon>
    </lineage>
</organism>
<evidence type="ECO:0000256" key="3">
    <source>
        <dbReference type="ARBA" id="ARBA00022741"/>
    </source>
</evidence>
<dbReference type="InterPro" id="IPR027417">
    <property type="entry name" value="P-loop_NTPase"/>
</dbReference>
<dbReference type="EMBL" id="DSIY01000008">
    <property type="protein sequence ID" value="HEG89907.1"/>
    <property type="molecule type" value="Genomic_DNA"/>
</dbReference>
<dbReference type="GO" id="GO:0005524">
    <property type="term" value="F:ATP binding"/>
    <property type="evidence" value="ECO:0007669"/>
    <property type="project" value="UniProtKB-KW"/>
</dbReference>
<sequence length="308" mass="34335">MDRAILTSGLTKRYVHRTAVDRLSLQVREGEIYGFLGLNGAGKTTTIRLLLGMIRPSEGSAWVFGVRVYPGALELWSRVGYLVETPAAYPELTVRENLEVFRRLRRVADPKAVERAIERLGLGPYADRRAGTLSLGNRQRLGLARALLHEPDLLILDEPVNGLDPTGIVEIRALLQELVRQRGVTVFMSSHLLSEVARIATRIGVIHEGRLIQELDAEELERRCRRWLVVDARDRRAAQAILEAAGFTVDSGENGELVVTGEHAIACPDDVAQLLLERNMCLTRLSVEQEDLESYFLRLIGAARGGER</sequence>
<dbReference type="SMART" id="SM00382">
    <property type="entry name" value="AAA"/>
    <property type="match status" value="1"/>
</dbReference>
<dbReference type="InterPro" id="IPR003593">
    <property type="entry name" value="AAA+_ATPase"/>
</dbReference>
<dbReference type="InterPro" id="IPR003439">
    <property type="entry name" value="ABC_transporter-like_ATP-bd"/>
</dbReference>
<reference evidence="6" key="1">
    <citation type="journal article" date="2020" name="mSystems">
        <title>Genome- and Community-Level Interaction Insights into Carbon Utilization and Element Cycling Functions of Hydrothermarchaeota in Hydrothermal Sediment.</title>
        <authorList>
            <person name="Zhou Z."/>
            <person name="Liu Y."/>
            <person name="Xu W."/>
            <person name="Pan J."/>
            <person name="Luo Z.H."/>
            <person name="Li M."/>
        </authorList>
    </citation>
    <scope>NUCLEOTIDE SEQUENCE [LARGE SCALE GENOMIC DNA]</scope>
    <source>
        <strain evidence="6">SpSt-210</strain>
    </source>
</reference>
<evidence type="ECO:0000259" key="5">
    <source>
        <dbReference type="PROSITE" id="PS50893"/>
    </source>
</evidence>
<protein>
    <submittedName>
        <fullName evidence="6">ABC transporter ATP-binding protein</fullName>
    </submittedName>
</protein>
<evidence type="ECO:0000256" key="2">
    <source>
        <dbReference type="ARBA" id="ARBA00022448"/>
    </source>
</evidence>
<dbReference type="PANTHER" id="PTHR43335">
    <property type="entry name" value="ABC TRANSPORTER, ATP-BINDING PROTEIN"/>
    <property type="match status" value="1"/>
</dbReference>
<dbReference type="PROSITE" id="PS50893">
    <property type="entry name" value="ABC_TRANSPORTER_2"/>
    <property type="match status" value="1"/>
</dbReference>
<evidence type="ECO:0000256" key="4">
    <source>
        <dbReference type="ARBA" id="ARBA00022840"/>
    </source>
</evidence>
<keyword evidence="4 6" id="KW-0067">ATP-binding</keyword>
<evidence type="ECO:0000313" key="6">
    <source>
        <dbReference type="EMBL" id="HEG89907.1"/>
    </source>
</evidence>
<comment type="caution">
    <text evidence="6">The sequence shown here is derived from an EMBL/GenBank/DDBJ whole genome shotgun (WGS) entry which is preliminary data.</text>
</comment>
<proteinExistence type="inferred from homology"/>
<dbReference type="PANTHER" id="PTHR43335:SF4">
    <property type="entry name" value="ABC TRANSPORTER, ATP-BINDING PROTEIN"/>
    <property type="match status" value="1"/>
</dbReference>
<gene>
    <name evidence="6" type="ORF">ENP34_00435</name>
</gene>
<keyword evidence="2" id="KW-0813">Transport</keyword>
<dbReference type="SUPFAM" id="SSF52540">
    <property type="entry name" value="P-loop containing nucleoside triphosphate hydrolases"/>
    <property type="match status" value="1"/>
</dbReference>
<dbReference type="InterPro" id="IPR017871">
    <property type="entry name" value="ABC_transporter-like_CS"/>
</dbReference>
<dbReference type="Gene3D" id="3.40.50.300">
    <property type="entry name" value="P-loop containing nucleotide triphosphate hydrolases"/>
    <property type="match status" value="1"/>
</dbReference>
<dbReference type="GO" id="GO:0016887">
    <property type="term" value="F:ATP hydrolysis activity"/>
    <property type="evidence" value="ECO:0007669"/>
    <property type="project" value="InterPro"/>
</dbReference>
<dbReference type="Pfam" id="PF00005">
    <property type="entry name" value="ABC_tran"/>
    <property type="match status" value="1"/>
</dbReference>
<comment type="similarity">
    <text evidence="1">Belongs to the ABC transporter superfamily.</text>
</comment>
<accession>A0A831X6E0</accession>
<name>A0A831X6E0_9BACT</name>
<evidence type="ECO:0000256" key="1">
    <source>
        <dbReference type="ARBA" id="ARBA00005417"/>
    </source>
</evidence>
<dbReference type="AlphaFoldDB" id="A0A831X6E0"/>
<dbReference type="PROSITE" id="PS00211">
    <property type="entry name" value="ABC_TRANSPORTER_1"/>
    <property type="match status" value="1"/>
</dbReference>
<feature type="domain" description="ABC transporter" evidence="5">
    <location>
        <begin position="5"/>
        <end position="233"/>
    </location>
</feature>